<evidence type="ECO:0000256" key="1">
    <source>
        <dbReference type="ARBA" id="ARBA00006484"/>
    </source>
</evidence>
<dbReference type="Pfam" id="PF00106">
    <property type="entry name" value="adh_short"/>
    <property type="match status" value="1"/>
</dbReference>
<keyword evidence="5" id="KW-1185">Reference proteome</keyword>
<sequence>MEGPLVIVVTGSSRGIGKGIITLLAKQNITRPLYIYATSRNGTKTGVEVLAPNKVLYRTLDITDSSSIQSLFAQVLASHGAIDILINNAAVSNDYRETLEYAAETIWTNYGGTRDMCAAFLAQPIIPPGARIVSVTSGMNALSTSYGVQLQTRFRQATSIDDLDALAKGYLADMSRGPDAQRAAGWGSGARSYKVSKALIETLTIVLAQHHPEVLVNNCCPGWTNTEMGKQGKGTPPKTIEEGAMTAVRLAIGDLGPGGDGAGGLGIEGERVSGMFYENENIMVAGWGKAKVWRET</sequence>
<dbReference type="Gene3D" id="3.40.50.720">
    <property type="entry name" value="NAD(P)-binding Rossmann-like Domain"/>
    <property type="match status" value="1"/>
</dbReference>
<dbReference type="PANTHER" id="PTHR43963">
    <property type="entry name" value="CARBONYL REDUCTASE 1-RELATED"/>
    <property type="match status" value="1"/>
</dbReference>
<name>A0A6A6ZZR4_9PLEO</name>
<dbReference type="PRINTS" id="PR00081">
    <property type="entry name" value="GDHRDH"/>
</dbReference>
<keyword evidence="2" id="KW-0521">NADP</keyword>
<accession>A0A6A6ZZR4</accession>
<dbReference type="GO" id="GO:0016491">
    <property type="term" value="F:oxidoreductase activity"/>
    <property type="evidence" value="ECO:0007669"/>
    <property type="project" value="UniProtKB-KW"/>
</dbReference>
<comment type="similarity">
    <text evidence="1">Belongs to the short-chain dehydrogenases/reductases (SDR) family.</text>
</comment>
<evidence type="ECO:0000313" key="5">
    <source>
        <dbReference type="Proteomes" id="UP000799424"/>
    </source>
</evidence>
<protein>
    <submittedName>
        <fullName evidence="4">NAD(P)-binding protein</fullName>
    </submittedName>
</protein>
<dbReference type="Proteomes" id="UP000799424">
    <property type="component" value="Unassembled WGS sequence"/>
</dbReference>
<dbReference type="AlphaFoldDB" id="A0A6A6ZZR4"/>
<dbReference type="OrthoDB" id="191139at2759"/>
<reference evidence="4" key="1">
    <citation type="journal article" date="2020" name="Stud. Mycol.">
        <title>101 Dothideomycetes genomes: a test case for predicting lifestyles and emergence of pathogens.</title>
        <authorList>
            <person name="Haridas S."/>
            <person name="Albert R."/>
            <person name="Binder M."/>
            <person name="Bloem J."/>
            <person name="Labutti K."/>
            <person name="Salamov A."/>
            <person name="Andreopoulos B."/>
            <person name="Baker S."/>
            <person name="Barry K."/>
            <person name="Bills G."/>
            <person name="Bluhm B."/>
            <person name="Cannon C."/>
            <person name="Castanera R."/>
            <person name="Culley D."/>
            <person name="Daum C."/>
            <person name="Ezra D."/>
            <person name="Gonzalez J."/>
            <person name="Henrissat B."/>
            <person name="Kuo A."/>
            <person name="Liang C."/>
            <person name="Lipzen A."/>
            <person name="Lutzoni F."/>
            <person name="Magnuson J."/>
            <person name="Mondo S."/>
            <person name="Nolan M."/>
            <person name="Ohm R."/>
            <person name="Pangilinan J."/>
            <person name="Park H.-J."/>
            <person name="Ramirez L."/>
            <person name="Alfaro M."/>
            <person name="Sun H."/>
            <person name="Tritt A."/>
            <person name="Yoshinaga Y."/>
            <person name="Zwiers L.-H."/>
            <person name="Turgeon B."/>
            <person name="Goodwin S."/>
            <person name="Spatafora J."/>
            <person name="Crous P."/>
            <person name="Grigoriev I."/>
        </authorList>
    </citation>
    <scope>NUCLEOTIDE SEQUENCE</scope>
    <source>
        <strain evidence="4">CBS 113818</strain>
    </source>
</reference>
<dbReference type="PANTHER" id="PTHR43963:SF6">
    <property type="entry name" value="CHAIN DEHYDROGENASE FAMILY PROTEIN, PUTATIVE (AFU_ORTHOLOGUE AFUA_3G15350)-RELATED"/>
    <property type="match status" value="1"/>
</dbReference>
<organism evidence="4 5">
    <name type="scientific">Ophiobolus disseminans</name>
    <dbReference type="NCBI Taxonomy" id="1469910"/>
    <lineage>
        <taxon>Eukaryota</taxon>
        <taxon>Fungi</taxon>
        <taxon>Dikarya</taxon>
        <taxon>Ascomycota</taxon>
        <taxon>Pezizomycotina</taxon>
        <taxon>Dothideomycetes</taxon>
        <taxon>Pleosporomycetidae</taxon>
        <taxon>Pleosporales</taxon>
        <taxon>Pleosporineae</taxon>
        <taxon>Phaeosphaeriaceae</taxon>
        <taxon>Ophiobolus</taxon>
    </lineage>
</organism>
<proteinExistence type="inferred from homology"/>
<dbReference type="SUPFAM" id="SSF51735">
    <property type="entry name" value="NAD(P)-binding Rossmann-fold domains"/>
    <property type="match status" value="1"/>
</dbReference>
<dbReference type="InterPro" id="IPR002347">
    <property type="entry name" value="SDR_fam"/>
</dbReference>
<dbReference type="EMBL" id="MU006227">
    <property type="protein sequence ID" value="KAF2825815.1"/>
    <property type="molecule type" value="Genomic_DNA"/>
</dbReference>
<gene>
    <name evidence="4" type="ORF">CC86DRAFT_370701</name>
</gene>
<evidence type="ECO:0000313" key="4">
    <source>
        <dbReference type="EMBL" id="KAF2825815.1"/>
    </source>
</evidence>
<dbReference type="InterPro" id="IPR036291">
    <property type="entry name" value="NAD(P)-bd_dom_sf"/>
</dbReference>
<evidence type="ECO:0000256" key="3">
    <source>
        <dbReference type="ARBA" id="ARBA00023002"/>
    </source>
</evidence>
<evidence type="ECO:0000256" key="2">
    <source>
        <dbReference type="ARBA" id="ARBA00022857"/>
    </source>
</evidence>
<keyword evidence="3" id="KW-0560">Oxidoreductase</keyword>